<evidence type="ECO:0000313" key="7">
    <source>
        <dbReference type="EMBL" id="STX38124.1"/>
    </source>
</evidence>
<dbReference type="Gene3D" id="3.40.462.10">
    <property type="entry name" value="FAD-linked oxidases, C-terminal domain"/>
    <property type="match status" value="1"/>
</dbReference>
<dbReference type="InterPro" id="IPR016170">
    <property type="entry name" value="Cytok_DH_C_sf"/>
</dbReference>
<evidence type="ECO:0000256" key="2">
    <source>
        <dbReference type="ARBA" id="ARBA00005466"/>
    </source>
</evidence>
<dbReference type="InterPro" id="IPR016169">
    <property type="entry name" value="FAD-bd_PCMH_sub2"/>
</dbReference>
<evidence type="ECO:0000259" key="6">
    <source>
        <dbReference type="PROSITE" id="PS51387"/>
    </source>
</evidence>
<sequence length="461" mass="51601">MQPMPWSMSQIKQCEKESGQAMLSDEHALASYAQDFGKLNQVIPSAVCIPSSIKKLQSVLAYANQHNLNVTIRGNGLSQGGQALAQQGSLIMHLEQLNHVQTHEQASIWVEANATWSSLVEVSLKKAQIPYVLPYNCNLSIGGVLSAGGVGSSSFKFGSISSHVKALEVTTADGKTSQVDEQSELFHACLSGQGRFAVITKACIKLRPCLKQVRTFFLVYLDKNQWLHDLADIKSGADYVEAFCSPSLQGAKLTAEGKRLPFAQWLFALHISLEYDSKPPQLNAVSKHLKPWKTIHIQDESIHSYLHRHNSRFEVMKLTGQWDLLHPWYECFIPTSVLSRDLEELLAQLPIHYATVLQIVPLANERRIGFLMLPDSKDICALMILNPGVNPVLLPSCLQAMTILDEHFLQQGGKRYLSGYLGQKLAKNYWQTHFGPAYGDWLQLKKKYDPRHILTSSLHYL</sequence>
<dbReference type="InterPro" id="IPR006094">
    <property type="entry name" value="Oxid_FAD_bind_N"/>
</dbReference>
<dbReference type="InterPro" id="IPR016166">
    <property type="entry name" value="FAD-bd_PCMH"/>
</dbReference>
<dbReference type="Pfam" id="PF01565">
    <property type="entry name" value="FAD_binding_4"/>
    <property type="match status" value="1"/>
</dbReference>
<dbReference type="SUPFAM" id="SSF56176">
    <property type="entry name" value="FAD-binding/transporter-associated domain-like"/>
    <property type="match status" value="1"/>
</dbReference>
<name>A0A378J1F8_9GAMM</name>
<dbReference type="InterPro" id="IPR050432">
    <property type="entry name" value="FAD-linked_Oxidoreductases_BP"/>
</dbReference>
<dbReference type="EC" id="1.5.99.12" evidence="7"/>
<dbReference type="AlphaFoldDB" id="A0A378J1F8"/>
<dbReference type="RefSeq" id="WP_244915270.1">
    <property type="nucleotide sequence ID" value="NZ_UGNY01000001.1"/>
</dbReference>
<comment type="cofactor">
    <cofactor evidence="1">
        <name>FAD</name>
        <dbReference type="ChEBI" id="CHEBI:57692"/>
    </cofactor>
</comment>
<dbReference type="EC" id="1.-.-.-" evidence="7"/>
<organism evidence="7 8">
    <name type="scientific">Legionella feeleii</name>
    <dbReference type="NCBI Taxonomy" id="453"/>
    <lineage>
        <taxon>Bacteria</taxon>
        <taxon>Pseudomonadati</taxon>
        <taxon>Pseudomonadota</taxon>
        <taxon>Gammaproteobacteria</taxon>
        <taxon>Legionellales</taxon>
        <taxon>Legionellaceae</taxon>
        <taxon>Legionella</taxon>
    </lineage>
</organism>
<dbReference type="PROSITE" id="PS51387">
    <property type="entry name" value="FAD_PCMH"/>
    <property type="match status" value="1"/>
</dbReference>
<protein>
    <submittedName>
        <fullName evidence="7">Cytokinin oxidase</fullName>
        <ecNumber evidence="7">1.-.-.-</ecNumber>
        <ecNumber evidence="7">1.5.99.12</ecNumber>
    </submittedName>
</protein>
<dbReference type="GO" id="GO:0071949">
    <property type="term" value="F:FAD binding"/>
    <property type="evidence" value="ECO:0007669"/>
    <property type="project" value="InterPro"/>
</dbReference>
<feature type="domain" description="FAD-binding PCMH-type" evidence="6">
    <location>
        <begin position="40"/>
        <end position="209"/>
    </location>
</feature>
<evidence type="ECO:0000256" key="5">
    <source>
        <dbReference type="ARBA" id="ARBA00023002"/>
    </source>
</evidence>
<dbReference type="Gene3D" id="3.30.465.10">
    <property type="match status" value="1"/>
</dbReference>
<dbReference type="InterPro" id="IPR036318">
    <property type="entry name" value="FAD-bd_PCMH-like_sf"/>
</dbReference>
<evidence type="ECO:0000256" key="4">
    <source>
        <dbReference type="ARBA" id="ARBA00022827"/>
    </source>
</evidence>
<proteinExistence type="inferred from homology"/>
<keyword evidence="4" id="KW-0274">FAD</keyword>
<dbReference type="Proteomes" id="UP000254033">
    <property type="component" value="Unassembled WGS sequence"/>
</dbReference>
<dbReference type="PANTHER" id="PTHR13878">
    <property type="entry name" value="GULONOLACTONE OXIDASE"/>
    <property type="match status" value="1"/>
</dbReference>
<dbReference type="Pfam" id="PF09265">
    <property type="entry name" value="Cytokin-bind"/>
    <property type="match status" value="1"/>
</dbReference>
<accession>A0A378J1F8</accession>
<dbReference type="InterPro" id="IPR016164">
    <property type="entry name" value="FAD-linked_Oxase-like_C"/>
</dbReference>
<evidence type="ECO:0000313" key="8">
    <source>
        <dbReference type="Proteomes" id="UP000254033"/>
    </source>
</evidence>
<dbReference type="SUPFAM" id="SSF55103">
    <property type="entry name" value="FAD-linked oxidases, C-terminal domain"/>
    <property type="match status" value="1"/>
</dbReference>
<keyword evidence="5 7" id="KW-0560">Oxidoreductase</keyword>
<dbReference type="EMBL" id="UGNY01000001">
    <property type="protein sequence ID" value="STX38124.1"/>
    <property type="molecule type" value="Genomic_DNA"/>
</dbReference>
<dbReference type="Gene3D" id="3.30.43.10">
    <property type="entry name" value="Uridine Diphospho-n-acetylenolpyruvylglucosamine Reductase, domain 2"/>
    <property type="match status" value="1"/>
</dbReference>
<dbReference type="InterPro" id="IPR016167">
    <property type="entry name" value="FAD-bd_PCMH_sub1"/>
</dbReference>
<dbReference type="PANTHER" id="PTHR13878:SF53">
    <property type="entry name" value="CYTOKININ DEHYDROGENASE 6"/>
    <property type="match status" value="1"/>
</dbReference>
<evidence type="ECO:0000256" key="3">
    <source>
        <dbReference type="ARBA" id="ARBA00022630"/>
    </source>
</evidence>
<gene>
    <name evidence="7" type="primary">dprE1_2</name>
    <name evidence="7" type="ORF">NCTC11978_01305</name>
</gene>
<keyword evidence="3" id="KW-0285">Flavoprotein</keyword>
<reference evidence="7 8" key="1">
    <citation type="submission" date="2018-06" db="EMBL/GenBank/DDBJ databases">
        <authorList>
            <consortium name="Pathogen Informatics"/>
            <person name="Doyle S."/>
        </authorList>
    </citation>
    <scope>NUCLEOTIDE SEQUENCE [LARGE SCALE GENOMIC DNA]</scope>
    <source>
        <strain evidence="7 8">NCTC11978</strain>
    </source>
</reference>
<dbReference type="GO" id="GO:0019139">
    <property type="term" value="F:cytokinin dehydrogenase activity"/>
    <property type="evidence" value="ECO:0007669"/>
    <property type="project" value="UniProtKB-EC"/>
</dbReference>
<dbReference type="GO" id="GO:0009690">
    <property type="term" value="P:cytokinin metabolic process"/>
    <property type="evidence" value="ECO:0007669"/>
    <property type="project" value="InterPro"/>
</dbReference>
<evidence type="ECO:0000256" key="1">
    <source>
        <dbReference type="ARBA" id="ARBA00001974"/>
    </source>
</evidence>
<dbReference type="InterPro" id="IPR015345">
    <property type="entry name" value="Cytokinin_DH_FAD/cytokin-bd"/>
</dbReference>
<comment type="similarity">
    <text evidence="2">Belongs to the oxygen-dependent FAD-linked oxidoreductase family.</text>
</comment>